<dbReference type="Pfam" id="PF09335">
    <property type="entry name" value="VTT_dom"/>
    <property type="match status" value="1"/>
</dbReference>
<feature type="transmembrane region" description="Helical" evidence="2">
    <location>
        <begin position="138"/>
        <end position="160"/>
    </location>
</feature>
<name>A0ABM5M3U9_BACA1</name>
<evidence type="ECO:0000259" key="3">
    <source>
        <dbReference type="Pfam" id="PF09335"/>
    </source>
</evidence>
<feature type="transmembrane region" description="Helical" evidence="2">
    <location>
        <begin position="49"/>
        <end position="71"/>
    </location>
</feature>
<keyword evidence="2" id="KW-0812">Transmembrane</keyword>
<sequence>MELVQDLLSQYGYIAIFFMLTLGIVGLPIPDEVMMTVVGYFTNSDVLNYELALLCSFFGALAGMIISYFIGKKAGRPFIDKYGKWVGLKEKRMVKVERWMKKYGPYSIILGYFIPGVRHVTCYFSGIGKMEFKTYLSFAAIGAFLWCFIFITIGKCIGVINV</sequence>
<feature type="domain" description="VTT" evidence="3">
    <location>
        <begin position="29"/>
        <end position="154"/>
    </location>
</feature>
<dbReference type="PANTHER" id="PTHR42709:SF9">
    <property type="entry name" value="ALKALINE PHOSPHATASE LIKE PROTEIN"/>
    <property type="match status" value="1"/>
</dbReference>
<evidence type="ECO:0000313" key="4">
    <source>
        <dbReference type="EMBL" id="ADP34870.1"/>
    </source>
</evidence>
<feature type="transmembrane region" description="Helical" evidence="2">
    <location>
        <begin position="103"/>
        <end position="126"/>
    </location>
</feature>
<proteinExistence type="inferred from homology"/>
<reference evidence="4 5" key="1">
    <citation type="journal article" date="2011" name="Front. Microbiol.">
        <title>Genomic signatures of strain selection and enhancement in Bacillus atrophaeus var. globigii, a historical biowarfare simulant.</title>
        <authorList>
            <person name="Gibbons H.S."/>
            <person name="Broomall S.M."/>
            <person name="McNew L.A."/>
            <person name="Daligault H."/>
            <person name="Chapman C."/>
            <person name="Bruce D."/>
            <person name="Karavis M."/>
            <person name="Krepps M."/>
            <person name="McGregor P.A."/>
            <person name="Hong C."/>
            <person name="Park K.H."/>
            <person name="Akmal A."/>
            <person name="Feldman A."/>
            <person name="Lin J.S."/>
            <person name="Chang W.E."/>
            <person name="Higgs B.W."/>
            <person name="Demirev P."/>
            <person name="Lindquist J."/>
            <person name="Liem A."/>
            <person name="Fochler E."/>
            <person name="Read T.D."/>
            <person name="Tapia R."/>
            <person name="Johnson S."/>
            <person name="Bishop-Lilly K.A."/>
            <person name="Detter C."/>
            <person name="Han C."/>
            <person name="Sozhamannan S."/>
            <person name="Rosenzweig C.N."/>
            <person name="Skowronski E.W."/>
        </authorList>
    </citation>
    <scope>NUCLEOTIDE SEQUENCE [LARGE SCALE GENOMIC DNA]</scope>
    <source>
        <strain evidence="4 5">1942</strain>
    </source>
</reference>
<dbReference type="GeneID" id="92915404"/>
<accession>A0ABM5M3U9</accession>
<evidence type="ECO:0000256" key="1">
    <source>
        <dbReference type="ARBA" id="ARBA00010792"/>
    </source>
</evidence>
<comment type="similarity">
    <text evidence="1">Belongs to the DedA family.</text>
</comment>
<organism evidence="4 5">
    <name type="scientific">Bacillus atrophaeus (strain 1942)</name>
    <dbReference type="NCBI Taxonomy" id="720555"/>
    <lineage>
        <taxon>Bacteria</taxon>
        <taxon>Bacillati</taxon>
        <taxon>Bacillota</taxon>
        <taxon>Bacilli</taxon>
        <taxon>Bacillales</taxon>
        <taxon>Bacillaceae</taxon>
        <taxon>Bacillus</taxon>
    </lineage>
</organism>
<keyword evidence="2" id="KW-0472">Membrane</keyword>
<dbReference type="Proteomes" id="UP000006867">
    <property type="component" value="Chromosome"/>
</dbReference>
<protein>
    <submittedName>
        <fullName evidence="4">Membrane phosphatase</fullName>
    </submittedName>
</protein>
<dbReference type="InterPro" id="IPR051311">
    <property type="entry name" value="DedA_domain"/>
</dbReference>
<dbReference type="PANTHER" id="PTHR42709">
    <property type="entry name" value="ALKALINE PHOSPHATASE LIKE PROTEIN"/>
    <property type="match status" value="1"/>
</dbReference>
<gene>
    <name evidence="4" type="ordered locus">BATR1942_19775</name>
</gene>
<dbReference type="EMBL" id="CP002207">
    <property type="protein sequence ID" value="ADP34870.1"/>
    <property type="molecule type" value="Genomic_DNA"/>
</dbReference>
<feature type="transmembrane region" description="Helical" evidence="2">
    <location>
        <begin position="12"/>
        <end position="29"/>
    </location>
</feature>
<keyword evidence="2" id="KW-1133">Transmembrane helix</keyword>
<dbReference type="RefSeq" id="WP_003327936.1">
    <property type="nucleotide sequence ID" value="NC_014639.1"/>
</dbReference>
<dbReference type="InterPro" id="IPR032816">
    <property type="entry name" value="VTT_dom"/>
</dbReference>
<keyword evidence="5" id="KW-1185">Reference proteome</keyword>
<evidence type="ECO:0000313" key="5">
    <source>
        <dbReference type="Proteomes" id="UP000006867"/>
    </source>
</evidence>
<evidence type="ECO:0000256" key="2">
    <source>
        <dbReference type="SAM" id="Phobius"/>
    </source>
</evidence>